<feature type="region of interest" description="Disordered" evidence="1">
    <location>
        <begin position="78"/>
        <end position="104"/>
    </location>
</feature>
<feature type="signal peptide" evidence="2">
    <location>
        <begin position="1"/>
        <end position="23"/>
    </location>
</feature>
<sequence length="104" mass="10574">MAAWCSARWLLVAVGAPRLPAAAGRGARPPMGGVVGASLGRSLSVTAFAPSLGARGPGALLTLRPGVRLTGECSLQRPSEGLQGLERSDSLRSDYGGSGVERVF</sequence>
<accession>A0AB34H4L6</accession>
<evidence type="ECO:0000256" key="2">
    <source>
        <dbReference type="SAM" id="SignalP"/>
    </source>
</evidence>
<reference evidence="3 4" key="1">
    <citation type="submission" date="2022-11" db="EMBL/GenBank/DDBJ databases">
        <title>Whole genome sequence of Eschrichtius robustus ER-17-0199.</title>
        <authorList>
            <person name="Bruniche-Olsen A."/>
            <person name="Black A.N."/>
            <person name="Fields C.J."/>
            <person name="Walden K."/>
            <person name="Dewoody J.A."/>
        </authorList>
    </citation>
    <scope>NUCLEOTIDE SEQUENCE [LARGE SCALE GENOMIC DNA]</scope>
    <source>
        <strain evidence="3">ER-17-0199</strain>
        <tissue evidence="3">Blubber</tissue>
    </source>
</reference>
<organism evidence="3 4">
    <name type="scientific">Eschrichtius robustus</name>
    <name type="common">California gray whale</name>
    <name type="synonym">Eschrichtius gibbosus</name>
    <dbReference type="NCBI Taxonomy" id="9764"/>
    <lineage>
        <taxon>Eukaryota</taxon>
        <taxon>Metazoa</taxon>
        <taxon>Chordata</taxon>
        <taxon>Craniata</taxon>
        <taxon>Vertebrata</taxon>
        <taxon>Euteleostomi</taxon>
        <taxon>Mammalia</taxon>
        <taxon>Eutheria</taxon>
        <taxon>Laurasiatheria</taxon>
        <taxon>Artiodactyla</taxon>
        <taxon>Whippomorpha</taxon>
        <taxon>Cetacea</taxon>
        <taxon>Mysticeti</taxon>
        <taxon>Eschrichtiidae</taxon>
        <taxon>Eschrichtius</taxon>
    </lineage>
</organism>
<dbReference type="Proteomes" id="UP001159641">
    <property type="component" value="Unassembled WGS sequence"/>
</dbReference>
<dbReference type="AlphaFoldDB" id="A0AB34H4L6"/>
<keyword evidence="2" id="KW-0732">Signal</keyword>
<evidence type="ECO:0000313" key="4">
    <source>
        <dbReference type="Proteomes" id="UP001159641"/>
    </source>
</evidence>
<dbReference type="EMBL" id="JAIQCJ010001983">
    <property type="protein sequence ID" value="KAJ8786601.1"/>
    <property type="molecule type" value="Genomic_DNA"/>
</dbReference>
<name>A0AB34H4L6_ESCRO</name>
<protein>
    <submittedName>
        <fullName evidence="3">Uncharacterized protein</fullName>
    </submittedName>
</protein>
<feature type="chain" id="PRO_5044207160" evidence="2">
    <location>
        <begin position="24"/>
        <end position="104"/>
    </location>
</feature>
<gene>
    <name evidence="3" type="ORF">J1605_006090</name>
</gene>
<comment type="caution">
    <text evidence="3">The sequence shown here is derived from an EMBL/GenBank/DDBJ whole genome shotgun (WGS) entry which is preliminary data.</text>
</comment>
<evidence type="ECO:0000313" key="3">
    <source>
        <dbReference type="EMBL" id="KAJ8786601.1"/>
    </source>
</evidence>
<keyword evidence="4" id="KW-1185">Reference proteome</keyword>
<proteinExistence type="predicted"/>
<evidence type="ECO:0000256" key="1">
    <source>
        <dbReference type="SAM" id="MobiDB-lite"/>
    </source>
</evidence>